<dbReference type="OrthoDB" id="434723at2759"/>
<gene>
    <name evidence="2" type="ORF">OCBIM_22010453mg</name>
</gene>
<dbReference type="AlphaFoldDB" id="A0A0L8HNQ3"/>
<sequence>MRLKIVNTIVSNQFPSSKTFVMAPERCASAKDLLKKFYHLQEERVQSYALFEEGFQGYLKGKPNYNFPLFRQLVHEITETFQNISQDIIVLKKEMAEIHQQNLLADCIDNIQQQEKDKLEVVAQLQLLRQKVQDFPNDENHEEVKEKKVRLQQINNNICSHMEDLKYEAQDLYH</sequence>
<evidence type="ECO:0000256" key="1">
    <source>
        <dbReference type="SAM" id="Coils"/>
    </source>
</evidence>
<dbReference type="PANTHER" id="PTHR28309:SF1">
    <property type="entry name" value="REQUIRED FOR EXCISION 1-B DOMAIN-CONTAINING PROTEIN"/>
    <property type="match status" value="1"/>
</dbReference>
<feature type="coiled-coil region" evidence="1">
    <location>
        <begin position="111"/>
        <end position="157"/>
    </location>
</feature>
<dbReference type="Pfam" id="PF14966">
    <property type="entry name" value="DNA_repr_REX1B"/>
    <property type="match status" value="1"/>
</dbReference>
<protein>
    <recommendedName>
        <fullName evidence="3">Required for excision 1-B domain-containing protein</fullName>
    </recommendedName>
</protein>
<organism evidence="2">
    <name type="scientific">Octopus bimaculoides</name>
    <name type="common">California two-spotted octopus</name>
    <dbReference type="NCBI Taxonomy" id="37653"/>
    <lineage>
        <taxon>Eukaryota</taxon>
        <taxon>Metazoa</taxon>
        <taxon>Spiralia</taxon>
        <taxon>Lophotrochozoa</taxon>
        <taxon>Mollusca</taxon>
        <taxon>Cephalopoda</taxon>
        <taxon>Coleoidea</taxon>
        <taxon>Octopodiformes</taxon>
        <taxon>Octopoda</taxon>
        <taxon>Incirrata</taxon>
        <taxon>Octopodidae</taxon>
        <taxon>Octopus</taxon>
    </lineage>
</organism>
<dbReference type="PANTHER" id="PTHR28309">
    <property type="entry name" value="REQUIRED FOR EXCISION 1-B DOMAIN-CONTAINING PROTEIN"/>
    <property type="match status" value="1"/>
</dbReference>
<evidence type="ECO:0000313" key="2">
    <source>
        <dbReference type="EMBL" id="KOF90822.1"/>
    </source>
</evidence>
<keyword evidence="1" id="KW-0175">Coiled coil</keyword>
<name>A0A0L8HNQ3_OCTBM</name>
<evidence type="ECO:0008006" key="3">
    <source>
        <dbReference type="Google" id="ProtNLM"/>
    </source>
</evidence>
<reference evidence="2" key="1">
    <citation type="submission" date="2015-07" db="EMBL/GenBank/DDBJ databases">
        <title>MeaNS - Measles Nucleotide Surveillance Program.</title>
        <authorList>
            <person name="Tran T."/>
            <person name="Druce J."/>
        </authorList>
    </citation>
    <scope>NUCLEOTIDE SEQUENCE</scope>
    <source>
        <strain evidence="2">UCB-OBI-ISO-001</strain>
        <tissue evidence="2">Gonad</tissue>
    </source>
</reference>
<dbReference type="InterPro" id="IPR039491">
    <property type="entry name" value="REX1-B"/>
</dbReference>
<dbReference type="KEGG" id="obi:106869524"/>
<dbReference type="OMA" id="VQGLRAW"/>
<proteinExistence type="predicted"/>
<accession>A0A0L8HNQ3</accession>
<dbReference type="EMBL" id="KQ417678">
    <property type="protein sequence ID" value="KOF90822.1"/>
    <property type="molecule type" value="Genomic_DNA"/>
</dbReference>